<evidence type="ECO:0000259" key="10">
    <source>
        <dbReference type="PROSITE" id="PS50109"/>
    </source>
</evidence>
<comment type="subcellular location">
    <subcellularLocation>
        <location evidence="2">Membrane</location>
    </subcellularLocation>
</comment>
<dbReference type="InterPro" id="IPR004358">
    <property type="entry name" value="Sig_transdc_His_kin-like_C"/>
</dbReference>
<dbReference type="Gene3D" id="1.10.287.130">
    <property type="match status" value="1"/>
</dbReference>
<evidence type="ECO:0000256" key="8">
    <source>
        <dbReference type="ARBA" id="ARBA00023136"/>
    </source>
</evidence>
<dbReference type="FunFam" id="1.10.287.130:FF:000001">
    <property type="entry name" value="Two-component sensor histidine kinase"/>
    <property type="match status" value="1"/>
</dbReference>
<dbReference type="SUPFAM" id="SSF47384">
    <property type="entry name" value="Homodimeric domain of signal transducing histidine kinase"/>
    <property type="match status" value="1"/>
</dbReference>
<dbReference type="SMART" id="SM00387">
    <property type="entry name" value="HATPase_c"/>
    <property type="match status" value="1"/>
</dbReference>
<keyword evidence="6" id="KW-0418">Kinase</keyword>
<dbReference type="EMBL" id="JAGSND010000002">
    <property type="protein sequence ID" value="MBR0596874.1"/>
    <property type="molecule type" value="Genomic_DNA"/>
</dbReference>
<dbReference type="GO" id="GO:0004721">
    <property type="term" value="F:phosphoprotein phosphatase activity"/>
    <property type="evidence" value="ECO:0007669"/>
    <property type="project" value="TreeGrafter"/>
</dbReference>
<feature type="domain" description="HAMP" evidence="11">
    <location>
        <begin position="181"/>
        <end position="231"/>
    </location>
</feature>
<evidence type="ECO:0000256" key="1">
    <source>
        <dbReference type="ARBA" id="ARBA00000085"/>
    </source>
</evidence>
<organism evidence="12 13">
    <name type="scientific">Sinanaerobacter chloroacetimidivorans</name>
    <dbReference type="NCBI Taxonomy" id="2818044"/>
    <lineage>
        <taxon>Bacteria</taxon>
        <taxon>Bacillati</taxon>
        <taxon>Bacillota</taxon>
        <taxon>Clostridia</taxon>
        <taxon>Peptostreptococcales</taxon>
        <taxon>Anaerovoracaceae</taxon>
        <taxon>Sinanaerobacter</taxon>
    </lineage>
</organism>
<dbReference type="Gene3D" id="3.30.565.10">
    <property type="entry name" value="Histidine kinase-like ATPase, C-terminal domain"/>
    <property type="match status" value="1"/>
</dbReference>
<keyword evidence="8 9" id="KW-0472">Membrane</keyword>
<dbReference type="InterPro" id="IPR003661">
    <property type="entry name" value="HisK_dim/P_dom"/>
</dbReference>
<dbReference type="PROSITE" id="PS50109">
    <property type="entry name" value="HIS_KIN"/>
    <property type="match status" value="1"/>
</dbReference>
<evidence type="ECO:0000256" key="3">
    <source>
        <dbReference type="ARBA" id="ARBA00012438"/>
    </source>
</evidence>
<reference evidence="12" key="1">
    <citation type="submission" date="2021-04" db="EMBL/GenBank/DDBJ databases">
        <title>Sinoanaerobacter chloroacetimidivorans sp. nov., an obligate anaerobic bacterium isolated from anaerobic sludge.</title>
        <authorList>
            <person name="Bao Y."/>
        </authorList>
    </citation>
    <scope>NUCLEOTIDE SEQUENCE</scope>
    <source>
        <strain evidence="12">BAD-6</strain>
    </source>
</reference>
<evidence type="ECO:0000256" key="7">
    <source>
        <dbReference type="ARBA" id="ARBA00023012"/>
    </source>
</evidence>
<keyword evidence="7" id="KW-0902">Two-component regulatory system</keyword>
<keyword evidence="13" id="KW-1185">Reference proteome</keyword>
<dbReference type="AlphaFoldDB" id="A0A8J8B060"/>
<feature type="transmembrane region" description="Helical" evidence="9">
    <location>
        <begin position="128"/>
        <end position="146"/>
    </location>
</feature>
<comment type="catalytic activity">
    <reaction evidence="1">
        <text>ATP + protein L-histidine = ADP + protein N-phospho-L-histidine.</text>
        <dbReference type="EC" id="2.7.13.3"/>
    </reaction>
</comment>
<dbReference type="SMART" id="SM00388">
    <property type="entry name" value="HisKA"/>
    <property type="match status" value="1"/>
</dbReference>
<gene>
    <name evidence="12" type="ORF">KCX82_03195</name>
</gene>
<dbReference type="FunFam" id="3.30.565.10:FF:000006">
    <property type="entry name" value="Sensor histidine kinase WalK"/>
    <property type="match status" value="1"/>
</dbReference>
<dbReference type="Proteomes" id="UP000675664">
    <property type="component" value="Unassembled WGS sequence"/>
</dbReference>
<accession>A0A8J8B060</accession>
<evidence type="ECO:0000256" key="4">
    <source>
        <dbReference type="ARBA" id="ARBA00022553"/>
    </source>
</evidence>
<feature type="domain" description="Histidine kinase" evidence="10">
    <location>
        <begin position="239"/>
        <end position="454"/>
    </location>
</feature>
<dbReference type="InterPro" id="IPR003594">
    <property type="entry name" value="HATPase_dom"/>
</dbReference>
<evidence type="ECO:0000256" key="6">
    <source>
        <dbReference type="ARBA" id="ARBA00022777"/>
    </source>
</evidence>
<sequence>MKLNLHTFSYAIGVLITINILICMMVLFYSLWVSEENAVIIMGADASSEVKNLDFQVEKTDDKELGIDLWPYLHEKTPLKDYEVLRKIGYKTKGDPSRWLEGYYYQMNFPEENTLITYDLGAALSRPIPLFYVLLVLEALILLNGLPKGIRSVRRILRPLSDMTQQAQNLSSVGSLPPEEMKRLRELAGTISNIDASRLDKRLPVDGSQSELSALASAINSMLNRIDEAYGSQVRFVSDASHELRTPISVIQGYANLLDRWGKNDQVTMQEAIDAIKSESENMKELIEQLLFLARGDNETLHLYPEVFDVSEMIEEIIKETQMIDPLHTFRMKATEPNLIYADRQLMKQALRILIDNSIKYTPENGEIVVGVKGETDQIRISVQDNGIGIDAQNLPYIFDRFYRSDESRARKTGGSGLGLSIMKWIIDRHGGTIEVLSRKDIGTRTTIHLSKAALPAEDWIQKTEAETS</sequence>
<evidence type="ECO:0000313" key="12">
    <source>
        <dbReference type="EMBL" id="MBR0596874.1"/>
    </source>
</evidence>
<reference evidence="12" key="2">
    <citation type="submission" date="2021-04" db="EMBL/GenBank/DDBJ databases">
        <authorList>
            <person name="Liu J."/>
        </authorList>
    </citation>
    <scope>NUCLEOTIDE SEQUENCE</scope>
    <source>
        <strain evidence="12">BAD-6</strain>
    </source>
</reference>
<dbReference type="InterPro" id="IPR003660">
    <property type="entry name" value="HAMP_dom"/>
</dbReference>
<keyword evidence="5" id="KW-0808">Transferase</keyword>
<dbReference type="InterPro" id="IPR036097">
    <property type="entry name" value="HisK_dim/P_sf"/>
</dbReference>
<dbReference type="GO" id="GO:0016036">
    <property type="term" value="P:cellular response to phosphate starvation"/>
    <property type="evidence" value="ECO:0007669"/>
    <property type="project" value="TreeGrafter"/>
</dbReference>
<proteinExistence type="predicted"/>
<dbReference type="GO" id="GO:0005886">
    <property type="term" value="C:plasma membrane"/>
    <property type="evidence" value="ECO:0007669"/>
    <property type="project" value="TreeGrafter"/>
</dbReference>
<comment type="caution">
    <text evidence="12">The sequence shown here is derived from an EMBL/GenBank/DDBJ whole genome shotgun (WGS) entry which is preliminary data.</text>
</comment>
<dbReference type="Pfam" id="PF00672">
    <property type="entry name" value="HAMP"/>
    <property type="match status" value="1"/>
</dbReference>
<evidence type="ECO:0000256" key="9">
    <source>
        <dbReference type="SAM" id="Phobius"/>
    </source>
</evidence>
<dbReference type="InterPro" id="IPR036890">
    <property type="entry name" value="HATPase_C_sf"/>
</dbReference>
<dbReference type="CDD" id="cd06225">
    <property type="entry name" value="HAMP"/>
    <property type="match status" value="1"/>
</dbReference>
<dbReference type="InterPro" id="IPR005467">
    <property type="entry name" value="His_kinase_dom"/>
</dbReference>
<evidence type="ECO:0000259" key="11">
    <source>
        <dbReference type="PROSITE" id="PS50885"/>
    </source>
</evidence>
<dbReference type="Pfam" id="PF00512">
    <property type="entry name" value="HisKA"/>
    <property type="match status" value="1"/>
</dbReference>
<feature type="transmembrane region" description="Helical" evidence="9">
    <location>
        <begin position="7"/>
        <end position="32"/>
    </location>
</feature>
<dbReference type="PRINTS" id="PR00344">
    <property type="entry name" value="BCTRLSENSOR"/>
</dbReference>
<dbReference type="GO" id="GO:0000155">
    <property type="term" value="F:phosphorelay sensor kinase activity"/>
    <property type="evidence" value="ECO:0007669"/>
    <property type="project" value="InterPro"/>
</dbReference>
<dbReference type="CDD" id="cd00082">
    <property type="entry name" value="HisKA"/>
    <property type="match status" value="1"/>
</dbReference>
<dbReference type="PANTHER" id="PTHR45453:SF1">
    <property type="entry name" value="PHOSPHATE REGULON SENSOR PROTEIN PHOR"/>
    <property type="match status" value="1"/>
</dbReference>
<dbReference type="Pfam" id="PF02518">
    <property type="entry name" value="HATPase_c"/>
    <property type="match status" value="1"/>
</dbReference>
<dbReference type="SUPFAM" id="SSF55874">
    <property type="entry name" value="ATPase domain of HSP90 chaperone/DNA topoisomerase II/histidine kinase"/>
    <property type="match status" value="1"/>
</dbReference>
<evidence type="ECO:0000256" key="5">
    <source>
        <dbReference type="ARBA" id="ARBA00022679"/>
    </source>
</evidence>
<dbReference type="PROSITE" id="PS50885">
    <property type="entry name" value="HAMP"/>
    <property type="match status" value="1"/>
</dbReference>
<dbReference type="InterPro" id="IPR050351">
    <property type="entry name" value="BphY/WalK/GraS-like"/>
</dbReference>
<dbReference type="EC" id="2.7.13.3" evidence="3"/>
<dbReference type="CDD" id="cd00075">
    <property type="entry name" value="HATPase"/>
    <property type="match status" value="1"/>
</dbReference>
<protein>
    <recommendedName>
        <fullName evidence="3">histidine kinase</fullName>
        <ecNumber evidence="3">2.7.13.3</ecNumber>
    </recommendedName>
</protein>
<evidence type="ECO:0000313" key="13">
    <source>
        <dbReference type="Proteomes" id="UP000675664"/>
    </source>
</evidence>
<dbReference type="PANTHER" id="PTHR45453">
    <property type="entry name" value="PHOSPHATE REGULON SENSOR PROTEIN PHOR"/>
    <property type="match status" value="1"/>
</dbReference>
<keyword evidence="9" id="KW-1133">Transmembrane helix</keyword>
<evidence type="ECO:0000256" key="2">
    <source>
        <dbReference type="ARBA" id="ARBA00004370"/>
    </source>
</evidence>
<keyword evidence="9" id="KW-0812">Transmembrane</keyword>
<name>A0A8J8B060_9FIRM</name>
<keyword evidence="4" id="KW-0597">Phosphoprotein</keyword>
<dbReference type="SMART" id="SM00304">
    <property type="entry name" value="HAMP"/>
    <property type="match status" value="1"/>
</dbReference>